<evidence type="ECO:0000256" key="1">
    <source>
        <dbReference type="SAM" id="MobiDB-lite"/>
    </source>
</evidence>
<dbReference type="CDD" id="cd02958">
    <property type="entry name" value="UAS"/>
    <property type="match status" value="1"/>
</dbReference>
<dbReference type="PANTHER" id="PTHR23322:SF6">
    <property type="entry name" value="UBX DOMAIN-CONTAINING PROTEIN 7"/>
    <property type="match status" value="1"/>
</dbReference>
<dbReference type="GO" id="GO:0043161">
    <property type="term" value="P:proteasome-mediated ubiquitin-dependent protein catabolic process"/>
    <property type="evidence" value="ECO:0007669"/>
    <property type="project" value="TreeGrafter"/>
</dbReference>
<accession>K0KRV7</accession>
<dbReference type="eggNOG" id="KOG1364">
    <property type="taxonomic scope" value="Eukaryota"/>
</dbReference>
<feature type="compositionally biased region" description="Basic and acidic residues" evidence="1">
    <location>
        <begin position="373"/>
        <end position="383"/>
    </location>
</feature>
<dbReference type="Gene3D" id="3.40.30.10">
    <property type="entry name" value="Glutaredoxin"/>
    <property type="match status" value="1"/>
</dbReference>
<evidence type="ECO:0000313" key="4">
    <source>
        <dbReference type="Proteomes" id="UP000009328"/>
    </source>
</evidence>
<feature type="domain" description="UBX" evidence="2">
    <location>
        <begin position="398"/>
        <end position="475"/>
    </location>
</feature>
<dbReference type="Gene3D" id="1.10.8.10">
    <property type="entry name" value="DNA helicase RuvA subunit, C-terminal domain"/>
    <property type="match status" value="1"/>
</dbReference>
<dbReference type="CDD" id="cd14346">
    <property type="entry name" value="UBA_Ubx5_like"/>
    <property type="match status" value="1"/>
</dbReference>
<dbReference type="InterPro" id="IPR050730">
    <property type="entry name" value="UBX_domain-protein"/>
</dbReference>
<dbReference type="SUPFAM" id="SSF46934">
    <property type="entry name" value="UBA-like"/>
    <property type="match status" value="1"/>
</dbReference>
<dbReference type="GO" id="GO:0005634">
    <property type="term" value="C:nucleus"/>
    <property type="evidence" value="ECO:0007669"/>
    <property type="project" value="TreeGrafter"/>
</dbReference>
<comment type="caution">
    <text evidence="3">The sequence shown here is derived from an EMBL/GenBank/DDBJ whole genome shotgun (WGS) entry which is preliminary data.</text>
</comment>
<evidence type="ECO:0000259" key="2">
    <source>
        <dbReference type="PROSITE" id="PS50033"/>
    </source>
</evidence>
<dbReference type="SMART" id="SM00594">
    <property type="entry name" value="UAS"/>
    <property type="match status" value="1"/>
</dbReference>
<dbReference type="SUPFAM" id="SSF52833">
    <property type="entry name" value="Thioredoxin-like"/>
    <property type="match status" value="1"/>
</dbReference>
<protein>
    <submittedName>
        <fullName evidence="3">UBX domain-containing protein 7</fullName>
    </submittedName>
</protein>
<organism evidence="3 4">
    <name type="scientific">Wickerhamomyces ciferrii (strain ATCC 14091 / BCRC 22168 / CBS 111 / JCM 3599 / NBRC 0793 / NRRL Y-1031 F-60-10)</name>
    <name type="common">Yeast</name>
    <name type="synonym">Pichia ciferrii</name>
    <dbReference type="NCBI Taxonomy" id="1206466"/>
    <lineage>
        <taxon>Eukaryota</taxon>
        <taxon>Fungi</taxon>
        <taxon>Dikarya</taxon>
        <taxon>Ascomycota</taxon>
        <taxon>Saccharomycotina</taxon>
        <taxon>Saccharomycetes</taxon>
        <taxon>Phaffomycetales</taxon>
        <taxon>Wickerhamomycetaceae</taxon>
        <taxon>Wickerhamomyces</taxon>
    </lineage>
</organism>
<dbReference type="EMBL" id="CAIF01000107">
    <property type="protein sequence ID" value="CCH44064.1"/>
    <property type="molecule type" value="Genomic_DNA"/>
</dbReference>
<feature type="compositionally biased region" description="Acidic residues" evidence="1">
    <location>
        <begin position="361"/>
        <end position="372"/>
    </location>
</feature>
<sequence length="482" mass="54073">MSEQVDTFLAITGSSDAQAAETFLEMGGGDLEAAIALFFEHGPSIAQQSGGGVASSSSNNFNSANDEDDAALAERLQNEAYQNQQQNEPRAPDAAVHERLVGGDDQFGVFPGTFGGIGGSFNGLLNQQRSSTPNNFFGGGRPGIFNQRDDLDSDEDDRVVEVDSDGEEISTGLNETQRRLARIFRPPFDLIEKIDLNMAKQKGRAEKRWLMVNIQNNGEFQCQVLNRDFWSTTSIKNIVKENFIFLQYQHDSSSGQDYSNFYHFQDYPHIAILDPLTGERLKMWSEVPSVNSWIQEVKEFLDQFSLDPGHINPTVEHKKKVDPSTLTEEQQMELAIQQSLGSKNPDDKDDVKILNSGDQSDPIELDDDEEDEQKPKELSDEDKFKQIEAIDHPEPENNPTTTTRVQIRLGDGSRRVRRFNTDDKVKVIYEVLKATVDQVKEGQLFTLTSQRENLFNKLDETINDAGLKNASILLELVDDQAE</sequence>
<dbReference type="PROSITE" id="PS50033">
    <property type="entry name" value="UBX"/>
    <property type="match status" value="1"/>
</dbReference>
<dbReference type="GO" id="GO:0043130">
    <property type="term" value="F:ubiquitin binding"/>
    <property type="evidence" value="ECO:0007669"/>
    <property type="project" value="TreeGrafter"/>
</dbReference>
<dbReference type="InterPro" id="IPR001012">
    <property type="entry name" value="UBX_dom"/>
</dbReference>
<dbReference type="InterPro" id="IPR006577">
    <property type="entry name" value="UAS"/>
</dbReference>
<dbReference type="InterPro" id="IPR036249">
    <property type="entry name" value="Thioredoxin-like_sf"/>
</dbReference>
<dbReference type="HOGENOM" id="CLU_021255_2_1_1"/>
<feature type="region of interest" description="Disordered" evidence="1">
    <location>
        <begin position="308"/>
        <end position="327"/>
    </location>
</feature>
<dbReference type="Pfam" id="PF00789">
    <property type="entry name" value="UBX"/>
    <property type="match status" value="1"/>
</dbReference>
<dbReference type="Proteomes" id="UP000009328">
    <property type="component" value="Unassembled WGS sequence"/>
</dbReference>
<dbReference type="Pfam" id="PF13899">
    <property type="entry name" value="Thioredoxin_7"/>
    <property type="match status" value="1"/>
</dbReference>
<dbReference type="InParanoid" id="K0KRV7"/>
<gene>
    <name evidence="3" type="ORF">BN7_3623</name>
</gene>
<evidence type="ECO:0000313" key="3">
    <source>
        <dbReference type="EMBL" id="CCH44064.1"/>
    </source>
</evidence>
<dbReference type="Gene3D" id="3.10.20.90">
    <property type="entry name" value="Phosphatidylinositol 3-kinase Catalytic Subunit, Chain A, domain 1"/>
    <property type="match status" value="1"/>
</dbReference>
<dbReference type="FunCoup" id="K0KRV7">
    <property type="interactions" value="1025"/>
</dbReference>
<dbReference type="PANTHER" id="PTHR23322">
    <property type="entry name" value="FAS-ASSOCIATED PROTEIN"/>
    <property type="match status" value="1"/>
</dbReference>
<dbReference type="InterPro" id="IPR029071">
    <property type="entry name" value="Ubiquitin-like_domsf"/>
</dbReference>
<feature type="region of interest" description="Disordered" evidence="1">
    <location>
        <begin position="338"/>
        <end position="383"/>
    </location>
</feature>
<dbReference type="SUPFAM" id="SSF54236">
    <property type="entry name" value="Ubiquitin-like"/>
    <property type="match status" value="1"/>
</dbReference>
<dbReference type="Pfam" id="PF14555">
    <property type="entry name" value="UBA_4"/>
    <property type="match status" value="1"/>
</dbReference>
<name>K0KRV7_WICCF</name>
<proteinExistence type="predicted"/>
<reference evidence="3 4" key="1">
    <citation type="journal article" date="2012" name="Eukaryot. Cell">
        <title>Draft genome sequence of Wickerhamomyces ciferrii NRRL Y-1031 F-60-10.</title>
        <authorList>
            <person name="Schneider J."/>
            <person name="Andrea H."/>
            <person name="Blom J."/>
            <person name="Jaenicke S."/>
            <person name="Ruckert C."/>
            <person name="Schorsch C."/>
            <person name="Szczepanowski R."/>
            <person name="Farwick M."/>
            <person name="Goesmann A."/>
            <person name="Puhler A."/>
            <person name="Schaffer S."/>
            <person name="Tauch A."/>
            <person name="Kohler T."/>
            <person name="Brinkrolf K."/>
        </authorList>
    </citation>
    <scope>NUCLEOTIDE SEQUENCE [LARGE SCALE GENOMIC DNA]</scope>
    <source>
        <strain evidence="4">ATCC 14091 / BCRC 22168 / CBS 111 / JCM 3599 / NBRC 0793 / NRRL Y-1031 F-60-10</strain>
    </source>
</reference>
<dbReference type="STRING" id="1206466.K0KRV7"/>
<dbReference type="AlphaFoldDB" id="K0KRV7"/>
<keyword evidence="4" id="KW-1185">Reference proteome</keyword>
<dbReference type="SMART" id="SM00166">
    <property type="entry name" value="UBX"/>
    <property type="match status" value="1"/>
</dbReference>
<dbReference type="InterPro" id="IPR009060">
    <property type="entry name" value="UBA-like_sf"/>
</dbReference>